<dbReference type="EMBL" id="CP002209">
    <property type="protein sequence ID" value="ADN75528.1"/>
    <property type="molecule type" value="Genomic_DNA"/>
</dbReference>
<evidence type="ECO:0008006" key="3">
    <source>
        <dbReference type="Google" id="ProtNLM"/>
    </source>
</evidence>
<dbReference type="KEGG" id="fbl:Fbal_1323"/>
<dbReference type="AlphaFoldDB" id="E1SLZ6"/>
<reference evidence="1 2" key="1">
    <citation type="journal article" date="2010" name="Stand. Genomic Sci.">
        <title>Complete genome sequence of Ferrimonas balearica type strain (PAT).</title>
        <authorList>
            <person name="Nolan M."/>
            <person name="Sikorski J."/>
            <person name="Davenport K."/>
            <person name="Lucas S."/>
            <person name="Glavina Del Rio T."/>
            <person name="Tice H."/>
            <person name="Cheng J."/>
            <person name="Goodwin L."/>
            <person name="Pitluck S."/>
            <person name="Liolios K."/>
            <person name="Ivanova N."/>
            <person name="Mavromatis K."/>
            <person name="Ovchinnikova G."/>
            <person name="Pati A."/>
            <person name="Chen A."/>
            <person name="Palaniappan K."/>
            <person name="Land M."/>
            <person name="Hauser L."/>
            <person name="Chang Y."/>
            <person name="Jeffries C."/>
            <person name="Tapia R."/>
            <person name="Brettin T."/>
            <person name="Detter J."/>
            <person name="Han C."/>
            <person name="Yasawong M."/>
            <person name="Rohde M."/>
            <person name="Tindall B."/>
            <person name="Goker M."/>
            <person name="Woyke T."/>
            <person name="Bristow J."/>
            <person name="Eisen J."/>
            <person name="Markowitz V."/>
            <person name="Hugenholtz P."/>
            <person name="Kyrpides N."/>
            <person name="Klenk H."/>
            <person name="Lapidus A."/>
        </authorList>
    </citation>
    <scope>NUCLEOTIDE SEQUENCE [LARGE SCALE GENOMIC DNA]</scope>
    <source>
        <strain evidence="2">DSM 9799 / CCM 4581 / KCTC 23876 / PAT</strain>
    </source>
</reference>
<dbReference type="RefSeq" id="WP_013344834.1">
    <property type="nucleotide sequence ID" value="NC_014541.1"/>
</dbReference>
<dbReference type="Proteomes" id="UP000006683">
    <property type="component" value="Chromosome"/>
</dbReference>
<accession>E1SLZ6</accession>
<gene>
    <name evidence="1" type="ordered locus">Fbal_1323</name>
</gene>
<dbReference type="PROSITE" id="PS51257">
    <property type="entry name" value="PROKAR_LIPOPROTEIN"/>
    <property type="match status" value="1"/>
</dbReference>
<organism evidence="1 2">
    <name type="scientific">Ferrimonas balearica (strain DSM 9799 / CCM 4581 / KCTC 23876 / PAT)</name>
    <dbReference type="NCBI Taxonomy" id="550540"/>
    <lineage>
        <taxon>Bacteria</taxon>
        <taxon>Pseudomonadati</taxon>
        <taxon>Pseudomonadota</taxon>
        <taxon>Gammaproteobacteria</taxon>
        <taxon>Alteromonadales</taxon>
        <taxon>Ferrimonadaceae</taxon>
        <taxon>Ferrimonas</taxon>
    </lineage>
</organism>
<dbReference type="HOGENOM" id="CLU_1774637_0_0_6"/>
<sequence length="146" mass="15928">MESMVRVLVGLFLLFALVSSCSGLLSDGEVVHAQSSPQGRYTAQVLEKEYGIGLDVRGKVTLVDHQLARRSQEIVRFSGPLAQSGLVMEWRDESHLIIHLDSVDVIKASSDKPFGGGVRVSFVAGLDAFRELGLEHPLDASRKEIP</sequence>
<evidence type="ECO:0000313" key="2">
    <source>
        <dbReference type="Proteomes" id="UP000006683"/>
    </source>
</evidence>
<name>E1SLZ6_FERBD</name>
<evidence type="ECO:0000313" key="1">
    <source>
        <dbReference type="EMBL" id="ADN75528.1"/>
    </source>
</evidence>
<keyword evidence="2" id="KW-1185">Reference proteome</keyword>
<proteinExistence type="predicted"/>
<dbReference type="GeneID" id="67181544"/>
<protein>
    <recommendedName>
        <fullName evidence="3">Lipoprotein</fullName>
    </recommendedName>
</protein>